<evidence type="ECO:0000256" key="6">
    <source>
        <dbReference type="SAM" id="MobiDB-lite"/>
    </source>
</evidence>
<dbReference type="InterPro" id="IPR006127">
    <property type="entry name" value="ZnuA-like"/>
</dbReference>
<keyword evidence="5" id="KW-0406">Ion transport</keyword>
<gene>
    <name evidence="7" type="ORF">I0K15_12460</name>
</gene>
<organism evidence="7 8">
    <name type="scientific">Pontivivens ytuae</name>
    <dbReference type="NCBI Taxonomy" id="2789856"/>
    <lineage>
        <taxon>Bacteria</taxon>
        <taxon>Pseudomonadati</taxon>
        <taxon>Pseudomonadota</taxon>
        <taxon>Alphaproteobacteria</taxon>
        <taxon>Rhodobacterales</taxon>
        <taxon>Paracoccaceae</taxon>
        <taxon>Pontivivens</taxon>
    </lineage>
</organism>
<keyword evidence="3" id="KW-0813">Transport</keyword>
<evidence type="ECO:0000256" key="1">
    <source>
        <dbReference type="ARBA" id="ARBA00011028"/>
    </source>
</evidence>
<evidence type="ECO:0000256" key="2">
    <source>
        <dbReference type="ARBA" id="ARBA00015915"/>
    </source>
</evidence>
<dbReference type="Pfam" id="PF01297">
    <property type="entry name" value="ZnuA"/>
    <property type="match status" value="1"/>
</dbReference>
<name>A0A7S9QBF0_9RHOB</name>
<keyword evidence="8" id="KW-1185">Reference proteome</keyword>
<dbReference type="PANTHER" id="PTHR42953:SF3">
    <property type="entry name" value="HIGH-AFFINITY ZINC UPTAKE SYSTEM PROTEIN ZNUA"/>
    <property type="match status" value="1"/>
</dbReference>
<comment type="similarity">
    <text evidence="1">Belongs to the bacterial solute-binding protein 9 family.</text>
</comment>
<dbReference type="GO" id="GO:0006829">
    <property type="term" value="P:zinc ion transport"/>
    <property type="evidence" value="ECO:0007669"/>
    <property type="project" value="UniProtKB-KW"/>
</dbReference>
<dbReference type="InterPro" id="IPR050492">
    <property type="entry name" value="Bact_metal-bind_prot9"/>
</dbReference>
<dbReference type="SUPFAM" id="SSF53807">
    <property type="entry name" value="Helical backbone' metal receptor"/>
    <property type="match status" value="1"/>
</dbReference>
<feature type="region of interest" description="Disordered" evidence="6">
    <location>
        <begin position="125"/>
        <end position="191"/>
    </location>
</feature>
<dbReference type="RefSeq" id="WP_196101836.1">
    <property type="nucleotide sequence ID" value="NZ_CP064942.1"/>
</dbReference>
<dbReference type="AlphaFoldDB" id="A0A7S9QBF0"/>
<dbReference type="GO" id="GO:0046872">
    <property type="term" value="F:metal ion binding"/>
    <property type="evidence" value="ECO:0007669"/>
    <property type="project" value="InterPro"/>
</dbReference>
<keyword evidence="4" id="KW-0732">Signal</keyword>
<dbReference type="PANTHER" id="PTHR42953">
    <property type="entry name" value="HIGH-AFFINITY ZINC UPTAKE SYSTEM PROTEIN ZNUA-RELATED"/>
    <property type="match status" value="1"/>
</dbReference>
<keyword evidence="5" id="KW-0862">Zinc</keyword>
<dbReference type="EMBL" id="CP064942">
    <property type="protein sequence ID" value="QPH52625.1"/>
    <property type="molecule type" value="Genomic_DNA"/>
</dbReference>
<proteinExistence type="inferred from homology"/>
<dbReference type="Proteomes" id="UP000594800">
    <property type="component" value="Chromosome"/>
</dbReference>
<dbReference type="Gene3D" id="3.40.50.1980">
    <property type="entry name" value="Nitrogenase molybdenum iron protein domain"/>
    <property type="match status" value="3"/>
</dbReference>
<protein>
    <recommendedName>
        <fullName evidence="2">High-affinity zinc uptake system protein ZnuA</fullName>
    </recommendedName>
</protein>
<evidence type="ECO:0000313" key="8">
    <source>
        <dbReference type="Proteomes" id="UP000594800"/>
    </source>
</evidence>
<sequence>MRALLLSLPIALVCGGVARAEVPRVSADIAAVHALVARVMEGVGTPDLLIPPGSSPHGYAMRPSEADALQAADMVFWVSEELTPWLPRVISNVAADAEVVELLEAEGTVLLPTREGVAFEVEGAHDHDHDHGDDDHGHEEHADADHAHDDHGHEEHAHDDHGHEEHAEHADDDHGHDDHGHGDHAHEHGDTDAHAWLDPVNAANWLGVIAAELSEADPANAETYAANAAAGQAEMEELSARVSEILADGGRPGYIVLHDAYQYFETRFDVPATAAVALGDAAQPGARRVAALRELVAERELACAFIEPQLNASLLETVFEGSGVTIATIDPLGSAHEPGAGLYPALILDMATAIAECAG</sequence>
<evidence type="ECO:0000256" key="3">
    <source>
        <dbReference type="ARBA" id="ARBA00022448"/>
    </source>
</evidence>
<reference evidence="7 8" key="1">
    <citation type="submission" date="2020-11" db="EMBL/GenBank/DDBJ databases">
        <title>Description of Pontivivens ytuae sp. nov. isolated from deep sea sediment of Mariana Trench.</title>
        <authorList>
            <person name="Wang Z."/>
            <person name="Sun Q.-L."/>
            <person name="Xu X.-D."/>
            <person name="Tang Y.-Z."/>
            <person name="Zhang J."/>
        </authorList>
    </citation>
    <scope>NUCLEOTIDE SEQUENCE [LARGE SCALE GENOMIC DNA]</scope>
    <source>
        <strain evidence="7 8">MT2928</strain>
    </source>
</reference>
<dbReference type="KEGG" id="poz:I0K15_12460"/>
<evidence type="ECO:0000256" key="5">
    <source>
        <dbReference type="ARBA" id="ARBA00022906"/>
    </source>
</evidence>
<accession>A0A7S9QBF0</accession>
<keyword evidence="5" id="KW-0864">Zinc transport</keyword>
<evidence type="ECO:0000256" key="4">
    <source>
        <dbReference type="ARBA" id="ARBA00022729"/>
    </source>
</evidence>
<evidence type="ECO:0000313" key="7">
    <source>
        <dbReference type="EMBL" id="QPH52625.1"/>
    </source>
</evidence>